<dbReference type="NCBIfam" id="TIGR00594">
    <property type="entry name" value="polc"/>
    <property type="match status" value="1"/>
</dbReference>
<feature type="region of interest" description="Disordered" evidence="14">
    <location>
        <begin position="16"/>
        <end position="41"/>
    </location>
</feature>
<dbReference type="Proteomes" id="UP001519332">
    <property type="component" value="Unassembled WGS sequence"/>
</dbReference>
<keyword evidence="8 13" id="KW-0235">DNA replication</keyword>
<dbReference type="InterPro" id="IPR004365">
    <property type="entry name" value="NA-bd_OB_tRNA"/>
</dbReference>
<evidence type="ECO:0000256" key="4">
    <source>
        <dbReference type="ARBA" id="ARBA00017273"/>
    </source>
</evidence>
<name>A0ABS4TDV5_9PSEU</name>
<evidence type="ECO:0000256" key="13">
    <source>
        <dbReference type="HAMAP-Rule" id="MF_01902"/>
    </source>
</evidence>
<evidence type="ECO:0000256" key="5">
    <source>
        <dbReference type="ARBA" id="ARBA00022490"/>
    </source>
</evidence>
<organism evidence="16 17">
    <name type="scientific">Kibdelosporangium banguiense</name>
    <dbReference type="NCBI Taxonomy" id="1365924"/>
    <lineage>
        <taxon>Bacteria</taxon>
        <taxon>Bacillati</taxon>
        <taxon>Actinomycetota</taxon>
        <taxon>Actinomycetes</taxon>
        <taxon>Pseudonocardiales</taxon>
        <taxon>Pseudonocardiaceae</taxon>
        <taxon>Kibdelosporangium</taxon>
    </lineage>
</organism>
<proteinExistence type="inferred from homology"/>
<dbReference type="CDD" id="cd04485">
    <property type="entry name" value="DnaE_OBF"/>
    <property type="match status" value="1"/>
</dbReference>
<accession>A0ABS4TDV5</accession>
<dbReference type="Gene3D" id="3.20.20.140">
    <property type="entry name" value="Metal-dependent hydrolases"/>
    <property type="match status" value="1"/>
</dbReference>
<evidence type="ECO:0000256" key="8">
    <source>
        <dbReference type="ARBA" id="ARBA00022705"/>
    </source>
</evidence>
<evidence type="ECO:0000256" key="12">
    <source>
        <dbReference type="ARBA" id="ARBA00049244"/>
    </source>
</evidence>
<dbReference type="PANTHER" id="PTHR32294">
    <property type="entry name" value="DNA POLYMERASE III SUBUNIT ALPHA"/>
    <property type="match status" value="1"/>
</dbReference>
<keyword evidence="17" id="KW-1185">Reference proteome</keyword>
<gene>
    <name evidence="13" type="primary">dnaE2</name>
    <name evidence="16" type="ORF">JOF56_002988</name>
</gene>
<dbReference type="InterPro" id="IPR040982">
    <property type="entry name" value="DNA_pol3_finger"/>
</dbReference>
<comment type="catalytic activity">
    <reaction evidence="12 13">
        <text>DNA(n) + a 2'-deoxyribonucleoside 5'-triphosphate = DNA(n+1) + diphosphate</text>
        <dbReference type="Rhea" id="RHEA:22508"/>
        <dbReference type="Rhea" id="RHEA-COMP:17339"/>
        <dbReference type="Rhea" id="RHEA-COMP:17340"/>
        <dbReference type="ChEBI" id="CHEBI:33019"/>
        <dbReference type="ChEBI" id="CHEBI:61560"/>
        <dbReference type="ChEBI" id="CHEBI:173112"/>
        <dbReference type="EC" id="2.7.7.7"/>
    </reaction>
</comment>
<comment type="function">
    <text evidence="13">DNA polymerase involved in damage-induced mutagenesis and translesion synthesis (TLS). It is not the major replicative DNA polymerase.</text>
</comment>
<dbReference type="InterPro" id="IPR004805">
    <property type="entry name" value="DnaE2/DnaE/PolC"/>
</dbReference>
<comment type="subcellular location">
    <subcellularLocation>
        <location evidence="1 13">Cytoplasm</location>
    </subcellularLocation>
</comment>
<evidence type="ECO:0000256" key="2">
    <source>
        <dbReference type="ARBA" id="ARBA00007391"/>
    </source>
</evidence>
<feature type="domain" description="Polymerase/histidinol phosphatase N-terminal" evidence="15">
    <location>
        <begin position="64"/>
        <end position="131"/>
    </location>
</feature>
<dbReference type="HAMAP" id="MF_01902">
    <property type="entry name" value="DNApol_error_prone"/>
    <property type="match status" value="1"/>
</dbReference>
<evidence type="ECO:0000256" key="3">
    <source>
        <dbReference type="ARBA" id="ARBA00012417"/>
    </source>
</evidence>
<dbReference type="InterPro" id="IPR004013">
    <property type="entry name" value="PHP_dom"/>
</dbReference>
<dbReference type="Pfam" id="PF14579">
    <property type="entry name" value="HHH_6"/>
    <property type="match status" value="1"/>
</dbReference>
<evidence type="ECO:0000256" key="14">
    <source>
        <dbReference type="SAM" id="MobiDB-lite"/>
    </source>
</evidence>
<dbReference type="EC" id="2.7.7.7" evidence="3 13"/>
<dbReference type="SUPFAM" id="SSF89550">
    <property type="entry name" value="PHP domain-like"/>
    <property type="match status" value="1"/>
</dbReference>
<dbReference type="Pfam" id="PF01336">
    <property type="entry name" value="tRNA_anti-codon"/>
    <property type="match status" value="1"/>
</dbReference>
<evidence type="ECO:0000313" key="16">
    <source>
        <dbReference type="EMBL" id="MBP2322603.1"/>
    </source>
</evidence>
<dbReference type="GO" id="GO:0003887">
    <property type="term" value="F:DNA-directed DNA polymerase activity"/>
    <property type="evidence" value="ECO:0007669"/>
    <property type="project" value="UniProtKB-EC"/>
</dbReference>
<dbReference type="Pfam" id="PF02811">
    <property type="entry name" value="PHP"/>
    <property type="match status" value="1"/>
</dbReference>
<dbReference type="RefSeq" id="WP_209638157.1">
    <property type="nucleotide sequence ID" value="NZ_JAGINW010000001.1"/>
</dbReference>
<dbReference type="Gene3D" id="1.10.150.870">
    <property type="match status" value="1"/>
</dbReference>
<evidence type="ECO:0000256" key="7">
    <source>
        <dbReference type="ARBA" id="ARBA00022695"/>
    </source>
</evidence>
<keyword evidence="7 13" id="KW-0548">Nucleotidyltransferase</keyword>
<evidence type="ECO:0000313" key="17">
    <source>
        <dbReference type="Proteomes" id="UP001519332"/>
    </source>
</evidence>
<dbReference type="InterPro" id="IPR011708">
    <property type="entry name" value="DNA_pol3_alpha_NTPase_dom"/>
</dbReference>
<dbReference type="EMBL" id="JAGINW010000001">
    <property type="protein sequence ID" value="MBP2322603.1"/>
    <property type="molecule type" value="Genomic_DNA"/>
</dbReference>
<keyword evidence="9 13" id="KW-0227">DNA damage</keyword>
<sequence>MGWNNPPVRWSELERALSGKPFDSGDGGDSPAWTHHRGPYVPPPEIGLPGAMDHPGGAERVPYAELHCHSNFSFLDGASHPEELVEAAALQGLEAVAITDHDGMYGVVRFAEAAKELGVRTVFGTELSLGLPAPQTGVPDPAGEHMLLLARQLDGYTALCRTISTGQLNGGEKGRPVYDLDQVVAATRDHCVVLTGCRKGAVRRALDTVGPDAAAGQLLRLVDLFGKDNVFVELIDHGMPHDTARNDVLAAMAKYYKLPTVATNAVHYAHPDRGRLAAAMAAVRSRKSLDEMAGWLPPAPTACMRSGAEMKARFEPRYPGAVQRAAVLGVECSFDLRLVAPKLPPFDVPPGHTEDSYLRLLTYQGAAERYGSAESRPDAYRQIDHELKVIRELEFPGYFLVVWDIARFCRENNILCQGRGSAANSAVCYALGITGVDAVEHNLLFERFLAPARDGPPDIDLDIESDRREEAIQYVYRKHDRWCAAQVANVITYRSRSAIRDMARALGYSPGQQDAWSKQIDRWGPVKSTVDENDHDIPDVVLELAGEIEGFPRHLGIHSGGMVICDRPVGEVCPIEWARMAERSVLQWDKDDCAAIGLVKFDLLGLGMLSALHYAIDLVREHEDTEVDIAKLDLTDDNIYAMLREADSVGVFQVESRAQMATLPRLKPRKFYDLVVEVALIRPGPIQGGSVHPYIRRRNELEDITYDHPLLERALEKTLGVPLFQEQMMQIAVDVGGFDAAEADELRRAMGAKRSTYRMERLRERFYEGAAKNGIEGELAERVYAKLLAFANFGFPESHALSFAHLVFASSYFKYYHPAAFCAALLRAQPMGFYSPQSLVADARRHDVEVRGPDINASLAHATLEPLSENNKKPAVRLGIGTVRAIGQKLADLIVEERQANGPFTGMTDLARRVQLTTPQVEALSTAGAFGCFKISRRAALWSAGAVAGDRPDRLPGTTASAAAPTLPGMDEVELAVADVWANGLSPDSFPTQFVRERLTELGALTAAELSDVDNGTRVLIGGAVTHRQRPATAGGVTFLNIEDETGMVNVVCSPGLWARYRRIARGSPAMLVRGVVESAEGVVSLMADRLQNLDLRIPSKSRDFR</sequence>
<comment type="caution">
    <text evidence="16">The sequence shown here is derived from an EMBL/GenBank/DDBJ whole genome shotgun (WGS) entry which is preliminary data.</text>
</comment>
<keyword evidence="5 13" id="KW-0963">Cytoplasm</keyword>
<evidence type="ECO:0000256" key="10">
    <source>
        <dbReference type="ARBA" id="ARBA00022932"/>
    </source>
</evidence>
<keyword evidence="6 13" id="KW-0808">Transferase</keyword>
<evidence type="ECO:0000256" key="11">
    <source>
        <dbReference type="ARBA" id="ARBA00023204"/>
    </source>
</evidence>
<evidence type="ECO:0000259" key="15">
    <source>
        <dbReference type="SMART" id="SM00481"/>
    </source>
</evidence>
<keyword evidence="10 13" id="KW-0239">DNA-directed DNA polymerase</keyword>
<comment type="similarity">
    <text evidence="2 13">Belongs to the DNA polymerase type-C family. DnaE2 subfamily.</text>
</comment>
<dbReference type="SMART" id="SM00481">
    <property type="entry name" value="POLIIIAc"/>
    <property type="match status" value="1"/>
</dbReference>
<dbReference type="InterPro" id="IPR003141">
    <property type="entry name" value="Pol/His_phosphatase_N"/>
</dbReference>
<dbReference type="InterPro" id="IPR029460">
    <property type="entry name" value="DNAPol_HHH"/>
</dbReference>
<reference evidence="16 17" key="1">
    <citation type="submission" date="2021-03" db="EMBL/GenBank/DDBJ databases">
        <title>Sequencing the genomes of 1000 actinobacteria strains.</title>
        <authorList>
            <person name="Klenk H.-P."/>
        </authorList>
    </citation>
    <scope>NUCLEOTIDE SEQUENCE [LARGE SCALE GENOMIC DNA]</scope>
    <source>
        <strain evidence="16 17">DSM 46670</strain>
    </source>
</reference>
<protein>
    <recommendedName>
        <fullName evidence="4 13">Error-prone DNA polymerase</fullName>
        <ecNumber evidence="3 13">2.7.7.7</ecNumber>
    </recommendedName>
</protein>
<evidence type="ECO:0000256" key="9">
    <source>
        <dbReference type="ARBA" id="ARBA00022763"/>
    </source>
</evidence>
<dbReference type="InterPro" id="IPR016195">
    <property type="entry name" value="Pol/histidinol_Pase-like"/>
</dbReference>
<dbReference type="Pfam" id="PF07733">
    <property type="entry name" value="DNA_pol3_alpha"/>
    <property type="match status" value="1"/>
</dbReference>
<dbReference type="PANTHER" id="PTHR32294:SF4">
    <property type="entry name" value="ERROR-PRONE DNA POLYMERASE"/>
    <property type="match status" value="1"/>
</dbReference>
<dbReference type="InterPro" id="IPR023073">
    <property type="entry name" value="DnaE2"/>
</dbReference>
<dbReference type="Pfam" id="PF17657">
    <property type="entry name" value="DNA_pol3_finger"/>
    <property type="match status" value="1"/>
</dbReference>
<dbReference type="NCBIfam" id="NF004225">
    <property type="entry name" value="PRK05672.1"/>
    <property type="match status" value="1"/>
</dbReference>
<keyword evidence="11 13" id="KW-0234">DNA repair</keyword>
<evidence type="ECO:0000256" key="1">
    <source>
        <dbReference type="ARBA" id="ARBA00004496"/>
    </source>
</evidence>
<evidence type="ECO:0000256" key="6">
    <source>
        <dbReference type="ARBA" id="ARBA00022679"/>
    </source>
</evidence>